<proteinExistence type="predicted"/>
<dbReference type="InterPro" id="IPR006578">
    <property type="entry name" value="MADF-dom"/>
</dbReference>
<dbReference type="Proteomes" id="UP001187531">
    <property type="component" value="Unassembled WGS sequence"/>
</dbReference>
<reference evidence="2" key="1">
    <citation type="submission" date="2023-07" db="EMBL/GenBank/DDBJ databases">
        <title>Chromosome-level genome assembly of Artemia franciscana.</title>
        <authorList>
            <person name="Jo E."/>
        </authorList>
    </citation>
    <scope>NUCLEOTIDE SEQUENCE</scope>
    <source>
        <tissue evidence="2">Whole body</tissue>
    </source>
</reference>
<dbReference type="AlphaFoldDB" id="A0AA88INH1"/>
<evidence type="ECO:0000259" key="1">
    <source>
        <dbReference type="Pfam" id="PF10545"/>
    </source>
</evidence>
<evidence type="ECO:0000313" key="3">
    <source>
        <dbReference type="Proteomes" id="UP001187531"/>
    </source>
</evidence>
<accession>A0AA88INH1</accession>
<protein>
    <recommendedName>
        <fullName evidence="1">MADF domain-containing protein</fullName>
    </recommendedName>
</protein>
<sequence length="59" mass="7149">MNSWNGKSVEFWEIFIDIIRKREYLYKKSEKFYSNRQVVRNTWYAIATSMSRSGFGPMT</sequence>
<comment type="caution">
    <text evidence="2">The sequence shown here is derived from an EMBL/GenBank/DDBJ whole genome shotgun (WGS) entry which is preliminary data.</text>
</comment>
<dbReference type="EMBL" id="JAVRJZ010000004">
    <property type="protein sequence ID" value="KAK2723887.1"/>
    <property type="molecule type" value="Genomic_DNA"/>
</dbReference>
<organism evidence="2 3">
    <name type="scientific">Artemia franciscana</name>
    <name type="common">Brine shrimp</name>
    <name type="synonym">Artemia sanfranciscana</name>
    <dbReference type="NCBI Taxonomy" id="6661"/>
    <lineage>
        <taxon>Eukaryota</taxon>
        <taxon>Metazoa</taxon>
        <taxon>Ecdysozoa</taxon>
        <taxon>Arthropoda</taxon>
        <taxon>Crustacea</taxon>
        <taxon>Branchiopoda</taxon>
        <taxon>Anostraca</taxon>
        <taxon>Artemiidae</taxon>
        <taxon>Artemia</taxon>
    </lineage>
</organism>
<feature type="non-terminal residue" evidence="2">
    <location>
        <position position="59"/>
    </location>
</feature>
<gene>
    <name evidence="2" type="ORF">QYM36_002296</name>
</gene>
<keyword evidence="3" id="KW-1185">Reference proteome</keyword>
<feature type="domain" description="MADF" evidence="1">
    <location>
        <begin position="15"/>
        <end position="51"/>
    </location>
</feature>
<dbReference type="Pfam" id="PF10545">
    <property type="entry name" value="MADF_DNA_bdg"/>
    <property type="match status" value="1"/>
</dbReference>
<name>A0AA88INH1_ARTSF</name>
<evidence type="ECO:0000313" key="2">
    <source>
        <dbReference type="EMBL" id="KAK2723887.1"/>
    </source>
</evidence>